<keyword evidence="5" id="KW-0653">Protein transport</keyword>
<evidence type="ECO:0000313" key="7">
    <source>
        <dbReference type="Proteomes" id="UP000663981"/>
    </source>
</evidence>
<reference evidence="6 7" key="1">
    <citation type="submission" date="2021-03" db="EMBL/GenBank/DDBJ databases">
        <title>Whole genome sequence of Metabacillus bambusae BG109.</title>
        <authorList>
            <person name="Jeong J.W."/>
        </authorList>
    </citation>
    <scope>NUCLEOTIDE SEQUENCE [LARGE SCALE GENOMIC DNA]</scope>
    <source>
        <strain evidence="6 7">BG109</strain>
    </source>
</reference>
<keyword evidence="7" id="KW-1185">Reference proteome</keyword>
<accession>A0ABS3N9N3</accession>
<evidence type="ECO:0000256" key="3">
    <source>
        <dbReference type="ARBA" id="ARBA00022989"/>
    </source>
</evidence>
<dbReference type="PANTHER" id="PTHR30371">
    <property type="entry name" value="SEC-INDEPENDENT PROTEIN TRANSLOCASE PROTEIN TATC"/>
    <property type="match status" value="1"/>
</dbReference>
<evidence type="ECO:0000256" key="4">
    <source>
        <dbReference type="ARBA" id="ARBA00023136"/>
    </source>
</evidence>
<name>A0ABS3N9N3_9BACI</name>
<feature type="transmembrane region" description="Helical" evidence="5">
    <location>
        <begin position="150"/>
        <end position="176"/>
    </location>
</feature>
<comment type="similarity">
    <text evidence="5">Belongs to the TatC family.</text>
</comment>
<dbReference type="PANTHER" id="PTHR30371:SF4">
    <property type="entry name" value="SEC-INDEPENDENT PROTEIN TRANSLOCASE PROTEIN TATCD"/>
    <property type="match status" value="1"/>
</dbReference>
<evidence type="ECO:0000256" key="5">
    <source>
        <dbReference type="HAMAP-Rule" id="MF_00902"/>
    </source>
</evidence>
<evidence type="ECO:0000256" key="2">
    <source>
        <dbReference type="ARBA" id="ARBA00022692"/>
    </source>
</evidence>
<comment type="function">
    <text evidence="5">Part of the twin-arginine translocation (Tat) system that transports large folded proteins containing a characteristic twin-arginine motif in their signal peptide across membranes.</text>
</comment>
<proteinExistence type="inferred from homology"/>
<protein>
    <recommendedName>
        <fullName evidence="5">Sec-independent protein translocase protein TatC</fullName>
    </recommendedName>
</protein>
<comment type="subunit">
    <text evidence="5">Forms a complex with TatA.</text>
</comment>
<sequence>MDKTKMNLVEHLGELRKRIIIVLIAFIVFLCLSFIFVQDIHQFLVKDLDDKLALLGPGDILWIYMMIAGVVAIAATIPIAAFQVWKFVKPALKKEEQKATIAFIPGIFLLFLLGISFGYFILFPIVLSFLENLAGEQFEAFFTVDKYFSFMINLTLPFGFLFEMPAVIMFLTKLGIINPHRLVKARKISYFVLMIISVVISPPDLVSDVLVIVPLLILYEFSITLSKIVFRKKTEILKEAS</sequence>
<keyword evidence="5" id="KW-0811">Translocation</keyword>
<gene>
    <name evidence="5 6" type="primary">tatC</name>
    <name evidence="6" type="ORF">I7822_25485</name>
</gene>
<comment type="caution">
    <text evidence="6">The sequence shown here is derived from an EMBL/GenBank/DDBJ whole genome shotgun (WGS) entry which is preliminary data.</text>
</comment>
<keyword evidence="5" id="KW-0813">Transport</keyword>
<keyword evidence="3 5" id="KW-1133">Transmembrane helix</keyword>
<dbReference type="RefSeq" id="WP_207981880.1">
    <property type="nucleotide sequence ID" value="NZ_JAGDEL010000029.1"/>
</dbReference>
<dbReference type="EMBL" id="JAGDEL010000029">
    <property type="protein sequence ID" value="MBO1514984.1"/>
    <property type="molecule type" value="Genomic_DNA"/>
</dbReference>
<keyword evidence="4 5" id="KW-0472">Membrane</keyword>
<feature type="transmembrane region" description="Helical" evidence="5">
    <location>
        <begin position="188"/>
        <end position="205"/>
    </location>
</feature>
<comment type="subcellular location">
    <subcellularLocation>
        <location evidence="5">Cell membrane</location>
        <topology evidence="5">Multi-pass membrane protein</topology>
    </subcellularLocation>
    <subcellularLocation>
        <location evidence="1">Membrane</location>
        <topology evidence="1">Multi-pass membrane protein</topology>
    </subcellularLocation>
</comment>
<dbReference type="Pfam" id="PF00902">
    <property type="entry name" value="TatC"/>
    <property type="match status" value="1"/>
</dbReference>
<feature type="transmembrane region" description="Helical" evidence="5">
    <location>
        <begin position="106"/>
        <end position="130"/>
    </location>
</feature>
<dbReference type="NCBIfam" id="TIGR00945">
    <property type="entry name" value="tatC"/>
    <property type="match status" value="1"/>
</dbReference>
<keyword evidence="2 5" id="KW-0812">Transmembrane</keyword>
<feature type="transmembrane region" description="Helical" evidence="5">
    <location>
        <begin position="211"/>
        <end position="230"/>
    </location>
</feature>
<dbReference type="Proteomes" id="UP000663981">
    <property type="component" value="Unassembled WGS sequence"/>
</dbReference>
<dbReference type="HAMAP" id="MF_00902">
    <property type="entry name" value="TatC"/>
    <property type="match status" value="1"/>
</dbReference>
<dbReference type="InterPro" id="IPR002033">
    <property type="entry name" value="TatC"/>
</dbReference>
<keyword evidence="5" id="KW-1003">Cell membrane</keyword>
<feature type="transmembrane region" description="Helical" evidence="5">
    <location>
        <begin position="61"/>
        <end position="85"/>
    </location>
</feature>
<evidence type="ECO:0000313" key="6">
    <source>
        <dbReference type="EMBL" id="MBO1514984.1"/>
    </source>
</evidence>
<organism evidence="6 7">
    <name type="scientific">Metabacillus bambusae</name>
    <dbReference type="NCBI Taxonomy" id="2795218"/>
    <lineage>
        <taxon>Bacteria</taxon>
        <taxon>Bacillati</taxon>
        <taxon>Bacillota</taxon>
        <taxon>Bacilli</taxon>
        <taxon>Bacillales</taxon>
        <taxon>Bacillaceae</taxon>
        <taxon>Metabacillus</taxon>
    </lineage>
</organism>
<feature type="transmembrane region" description="Helical" evidence="5">
    <location>
        <begin position="20"/>
        <end position="41"/>
    </location>
</feature>
<dbReference type="PRINTS" id="PR01840">
    <property type="entry name" value="TATCFAMILY"/>
</dbReference>
<evidence type="ECO:0000256" key="1">
    <source>
        <dbReference type="ARBA" id="ARBA00004141"/>
    </source>
</evidence>